<dbReference type="GO" id="GO:0005886">
    <property type="term" value="C:plasma membrane"/>
    <property type="evidence" value="ECO:0007669"/>
    <property type="project" value="TreeGrafter"/>
</dbReference>
<dbReference type="Pfam" id="PF15675">
    <property type="entry name" value="CLLAC"/>
    <property type="match status" value="1"/>
</dbReference>
<keyword evidence="5" id="KW-1185">Reference proteome</keyword>
<accession>G3UNL6</accession>
<evidence type="ECO:0000256" key="2">
    <source>
        <dbReference type="SAM" id="Phobius"/>
    </source>
</evidence>
<evidence type="ECO:0000313" key="4">
    <source>
        <dbReference type="Ensembl" id="ENSLAFP00000029425.1"/>
    </source>
</evidence>
<dbReference type="InterPro" id="IPR031379">
    <property type="entry name" value="CLLAC"/>
</dbReference>
<dbReference type="Proteomes" id="UP000007646">
    <property type="component" value="Unassembled WGS sequence"/>
</dbReference>
<keyword evidence="2" id="KW-1133">Transmembrane helix</keyword>
<feature type="region of interest" description="Disordered" evidence="1">
    <location>
        <begin position="122"/>
        <end position="144"/>
    </location>
</feature>
<feature type="domain" description="CLLAC-motif containing" evidence="3">
    <location>
        <begin position="52"/>
        <end position="80"/>
    </location>
</feature>
<dbReference type="PANTHER" id="PTHR35349">
    <property type="entry name" value="DYNACTIN-ASSOCIATED PROTEIN"/>
    <property type="match status" value="1"/>
</dbReference>
<reference evidence="4 5" key="1">
    <citation type="submission" date="2009-06" db="EMBL/GenBank/DDBJ databases">
        <title>The Genome Sequence of Loxodonta africana (African elephant).</title>
        <authorList>
            <person name="Di Palma F."/>
            <person name="Heiman D."/>
            <person name="Young S."/>
            <person name="Johnson J."/>
            <person name="Lander E.S."/>
            <person name="Lindblad-Toh K."/>
        </authorList>
    </citation>
    <scope>NUCLEOTIDE SEQUENCE [LARGE SCALE GENOMIC DNA]</scope>
    <source>
        <strain evidence="4 5">Isolate ISIS603380</strain>
    </source>
</reference>
<evidence type="ECO:0000256" key="1">
    <source>
        <dbReference type="SAM" id="MobiDB-lite"/>
    </source>
</evidence>
<dbReference type="eggNOG" id="ENOG502THH9">
    <property type="taxonomic scope" value="Eukaryota"/>
</dbReference>
<keyword evidence="2" id="KW-0472">Membrane</keyword>
<organism evidence="4 5">
    <name type="scientific">Loxodonta africana</name>
    <name type="common">African elephant</name>
    <dbReference type="NCBI Taxonomy" id="9785"/>
    <lineage>
        <taxon>Eukaryota</taxon>
        <taxon>Metazoa</taxon>
        <taxon>Chordata</taxon>
        <taxon>Craniata</taxon>
        <taxon>Vertebrata</taxon>
        <taxon>Euteleostomi</taxon>
        <taxon>Mammalia</taxon>
        <taxon>Eutheria</taxon>
        <taxon>Afrotheria</taxon>
        <taxon>Proboscidea</taxon>
        <taxon>Elephantidae</taxon>
        <taxon>Loxodonta</taxon>
    </lineage>
</organism>
<proteinExistence type="predicted"/>
<feature type="compositionally biased region" description="Polar residues" evidence="1">
    <location>
        <begin position="123"/>
        <end position="132"/>
    </location>
</feature>
<dbReference type="HOGENOM" id="CLU_1594047_0_0_1"/>
<evidence type="ECO:0000259" key="3">
    <source>
        <dbReference type="Pfam" id="PF15675"/>
    </source>
</evidence>
<dbReference type="InParanoid" id="G3UNL6"/>
<dbReference type="Ensembl" id="ENSLAFT00000036340.1">
    <property type="protein sequence ID" value="ENSLAFP00000029425.1"/>
    <property type="gene ID" value="ENSLAFG00000029901.1"/>
</dbReference>
<protein>
    <recommendedName>
        <fullName evidence="3">CLLAC-motif containing domain-containing protein</fullName>
    </recommendedName>
</protein>
<reference evidence="4" key="2">
    <citation type="submission" date="2025-08" db="UniProtKB">
        <authorList>
            <consortium name="Ensembl"/>
        </authorList>
    </citation>
    <scope>IDENTIFICATION</scope>
    <source>
        <strain evidence="4">Isolate ISIS603380</strain>
    </source>
</reference>
<dbReference type="GO" id="GO:0005794">
    <property type="term" value="C:Golgi apparatus"/>
    <property type="evidence" value="ECO:0007669"/>
    <property type="project" value="TreeGrafter"/>
</dbReference>
<evidence type="ECO:0000313" key="5">
    <source>
        <dbReference type="Proteomes" id="UP000007646"/>
    </source>
</evidence>
<name>G3UNL6_LOXAF</name>
<dbReference type="GeneTree" id="ENSGT00730000111785"/>
<dbReference type="AlphaFoldDB" id="G3UNL6"/>
<dbReference type="InterPro" id="IPR053297">
    <property type="entry name" value="Dynactin-associated"/>
</dbReference>
<reference evidence="4" key="3">
    <citation type="submission" date="2025-09" db="UniProtKB">
        <authorList>
            <consortium name="Ensembl"/>
        </authorList>
    </citation>
    <scope>IDENTIFICATION</scope>
    <source>
        <strain evidence="4">Isolate ISIS603380</strain>
    </source>
</reference>
<sequence>MNGEQWQRSVDTENNEAELLPINPYSSEESTRCGCRLHTVTLQPQWVTATAWSLWKIFLVCLLACLIAMTLVVLVLYFVHFGKLTNNTTVIVHIDGKSSHVTCISGSIPSPTSWSLPGFQPTPVANQSSSTQMPPPAMETTKPT</sequence>
<keyword evidence="2" id="KW-0812">Transmembrane</keyword>
<feature type="transmembrane region" description="Helical" evidence="2">
    <location>
        <begin position="57"/>
        <end position="79"/>
    </location>
</feature>
<dbReference type="OMA" id="HHVTCEL"/>
<dbReference type="PANTHER" id="PTHR35349:SF5">
    <property type="entry name" value="DYNACTIN ASSOCIATED PROTEIN"/>
    <property type="match status" value="1"/>
</dbReference>